<proteinExistence type="predicted"/>
<dbReference type="EMBL" id="BDIP01003165">
    <property type="protein sequence ID" value="GCA63341.1"/>
    <property type="molecule type" value="Genomic_DNA"/>
</dbReference>
<protein>
    <submittedName>
        <fullName evidence="1">Uncharacterized protein</fullName>
    </submittedName>
</protein>
<comment type="caution">
    <text evidence="1">The sequence shown here is derived from an EMBL/GenBank/DDBJ whole genome shotgun (WGS) entry which is preliminary data.</text>
</comment>
<accession>A0A391NNU0</accession>
<organism evidence="1 2">
    <name type="scientific">Kipferlia bialata</name>
    <dbReference type="NCBI Taxonomy" id="797122"/>
    <lineage>
        <taxon>Eukaryota</taxon>
        <taxon>Metamonada</taxon>
        <taxon>Carpediemonas-like organisms</taxon>
        <taxon>Kipferlia</taxon>
    </lineage>
</organism>
<feature type="non-terminal residue" evidence="1">
    <location>
        <position position="22"/>
    </location>
</feature>
<evidence type="ECO:0000313" key="2">
    <source>
        <dbReference type="Proteomes" id="UP000265618"/>
    </source>
</evidence>
<dbReference type="Proteomes" id="UP000265618">
    <property type="component" value="Unassembled WGS sequence"/>
</dbReference>
<evidence type="ECO:0000313" key="1">
    <source>
        <dbReference type="EMBL" id="GCA63341.1"/>
    </source>
</evidence>
<dbReference type="AlphaFoldDB" id="A0A391NNU0"/>
<reference evidence="1 2" key="1">
    <citation type="journal article" date="2018" name="PLoS ONE">
        <title>The draft genome of Kipferlia bialata reveals reductive genome evolution in fornicate parasites.</title>
        <authorList>
            <person name="Tanifuji G."/>
            <person name="Takabayashi S."/>
            <person name="Kume K."/>
            <person name="Takagi M."/>
            <person name="Nakayama T."/>
            <person name="Kamikawa R."/>
            <person name="Inagaki Y."/>
            <person name="Hashimoto T."/>
        </authorList>
    </citation>
    <scope>NUCLEOTIDE SEQUENCE [LARGE SCALE GENOMIC DNA]</scope>
    <source>
        <strain evidence="1">NY0173</strain>
    </source>
</reference>
<keyword evidence="2" id="KW-1185">Reference proteome</keyword>
<gene>
    <name evidence="1" type="ORF">KIPB_009373</name>
</gene>
<sequence length="22" mass="2756">MHYNVYRFVFPLITLSAWMYFG</sequence>
<name>A0A391NNU0_9EUKA</name>